<keyword evidence="1" id="KW-0812">Transmembrane</keyword>
<keyword evidence="1" id="KW-1133">Transmembrane helix</keyword>
<keyword evidence="1" id="KW-0472">Membrane</keyword>
<accession>A0A1F6A411</accession>
<comment type="caution">
    <text evidence="2">The sequence shown here is derived from an EMBL/GenBank/DDBJ whole genome shotgun (WGS) entry which is preliminary data.</text>
</comment>
<dbReference type="AlphaFoldDB" id="A0A1F6A411"/>
<evidence type="ECO:0000313" key="3">
    <source>
        <dbReference type="Proteomes" id="UP000177871"/>
    </source>
</evidence>
<reference evidence="2 3" key="1">
    <citation type="journal article" date="2016" name="Nat. Commun.">
        <title>Thousands of microbial genomes shed light on interconnected biogeochemical processes in an aquifer system.</title>
        <authorList>
            <person name="Anantharaman K."/>
            <person name="Brown C.T."/>
            <person name="Hug L.A."/>
            <person name="Sharon I."/>
            <person name="Castelle C.J."/>
            <person name="Probst A.J."/>
            <person name="Thomas B.C."/>
            <person name="Singh A."/>
            <person name="Wilkins M.J."/>
            <person name="Karaoz U."/>
            <person name="Brodie E.L."/>
            <person name="Williams K.H."/>
            <person name="Hubbard S.S."/>
            <person name="Banfield J.F."/>
        </authorList>
    </citation>
    <scope>NUCLEOTIDE SEQUENCE [LARGE SCALE GENOMIC DNA]</scope>
</reference>
<protein>
    <recommendedName>
        <fullName evidence="4">ATP synthase subunit b</fullName>
    </recommendedName>
</protein>
<proteinExistence type="predicted"/>
<organism evidence="2 3">
    <name type="scientific">Candidatus Gottesmanbacteria bacterium RIFCSPHIGHO2_01_FULL_47_48</name>
    <dbReference type="NCBI Taxonomy" id="1798381"/>
    <lineage>
        <taxon>Bacteria</taxon>
        <taxon>Candidatus Gottesmaniibacteriota</taxon>
    </lineage>
</organism>
<sequence>MESLPVLFTAFFILALAQLGLLAYLWWLDRRFGEVRERQLGRVGEKGWDVLHSAIKKSQAMVGQAELESLEQRAKSDLEIKKFEEKYQEEIQLTASEVQQAFLSEVAKASGVFKDYLGELKKTSEDESKALREEMAARVAKVSAAVEEQVKLELKTVEERSVLAMEAEVGAMRTAVEEYRKKRLEQIDRDIVEVVEKVAKEYLRREIPVKNQMELVYESLERAKEEKFF</sequence>
<dbReference type="Proteomes" id="UP000177871">
    <property type="component" value="Unassembled WGS sequence"/>
</dbReference>
<dbReference type="STRING" id="1798381.A2721_02755"/>
<feature type="transmembrane region" description="Helical" evidence="1">
    <location>
        <begin position="6"/>
        <end position="28"/>
    </location>
</feature>
<dbReference type="EMBL" id="MFJK01000007">
    <property type="protein sequence ID" value="OGG19423.1"/>
    <property type="molecule type" value="Genomic_DNA"/>
</dbReference>
<name>A0A1F6A411_9BACT</name>
<evidence type="ECO:0000256" key="1">
    <source>
        <dbReference type="SAM" id="Phobius"/>
    </source>
</evidence>
<gene>
    <name evidence="2" type="ORF">A2721_02755</name>
</gene>
<evidence type="ECO:0008006" key="4">
    <source>
        <dbReference type="Google" id="ProtNLM"/>
    </source>
</evidence>
<evidence type="ECO:0000313" key="2">
    <source>
        <dbReference type="EMBL" id="OGG19423.1"/>
    </source>
</evidence>